<dbReference type="SFLD" id="SFLDS00029">
    <property type="entry name" value="Radical_SAM"/>
    <property type="match status" value="1"/>
</dbReference>
<evidence type="ECO:0000313" key="12">
    <source>
        <dbReference type="EMBL" id="EIW15640.1"/>
    </source>
</evidence>
<dbReference type="GO" id="GO:0051539">
    <property type="term" value="F:4 iron, 4 sulfur cluster binding"/>
    <property type="evidence" value="ECO:0007669"/>
    <property type="project" value="UniProtKB-KW"/>
</dbReference>
<protein>
    <submittedName>
        <fullName evidence="12">Radical SAM domain protein</fullName>
    </submittedName>
</protein>
<accession>I8RDU0</accession>
<evidence type="ECO:0000256" key="10">
    <source>
        <dbReference type="ARBA" id="ARBA00023014"/>
    </source>
</evidence>
<gene>
    <name evidence="12" type="ORF">FB4_1329</name>
</gene>
<dbReference type="GO" id="GO:0030488">
    <property type="term" value="P:tRNA methylation"/>
    <property type="evidence" value="ECO:0007669"/>
    <property type="project" value="TreeGrafter"/>
</dbReference>
<dbReference type="RefSeq" id="WP_007938291.1">
    <property type="nucleotide sequence ID" value="NZ_AKVJ01000076.1"/>
</dbReference>
<keyword evidence="6" id="KW-0808">Transferase</keyword>
<evidence type="ECO:0000256" key="1">
    <source>
        <dbReference type="ARBA" id="ARBA00001966"/>
    </source>
</evidence>
<evidence type="ECO:0000256" key="3">
    <source>
        <dbReference type="ARBA" id="ARBA00022485"/>
    </source>
</evidence>
<comment type="subcellular location">
    <subcellularLocation>
        <location evidence="2">Cytoplasm</location>
    </subcellularLocation>
</comment>
<keyword evidence="10" id="KW-0411">Iron-sulfur</keyword>
<dbReference type="EMBL" id="AKVJ01000076">
    <property type="protein sequence ID" value="EIW15640.1"/>
    <property type="molecule type" value="Genomic_DNA"/>
</dbReference>
<evidence type="ECO:0000256" key="9">
    <source>
        <dbReference type="ARBA" id="ARBA00023004"/>
    </source>
</evidence>
<evidence type="ECO:0000256" key="8">
    <source>
        <dbReference type="ARBA" id="ARBA00022723"/>
    </source>
</evidence>
<organism evidence="12 13">
    <name type="scientific">Pelosinus fermentans B4</name>
    <dbReference type="NCBI Taxonomy" id="1149862"/>
    <lineage>
        <taxon>Bacteria</taxon>
        <taxon>Bacillati</taxon>
        <taxon>Bacillota</taxon>
        <taxon>Negativicutes</taxon>
        <taxon>Selenomonadales</taxon>
        <taxon>Sporomusaceae</taxon>
        <taxon>Pelosinus</taxon>
    </lineage>
</organism>
<dbReference type="PANTHER" id="PTHR30544:SF5">
    <property type="entry name" value="RADICAL SAM CORE DOMAIN-CONTAINING PROTEIN"/>
    <property type="match status" value="1"/>
</dbReference>
<evidence type="ECO:0000256" key="4">
    <source>
        <dbReference type="ARBA" id="ARBA00022490"/>
    </source>
</evidence>
<feature type="domain" description="Radical SAM core" evidence="11">
    <location>
        <begin position="38"/>
        <end position="267"/>
    </location>
</feature>
<evidence type="ECO:0000256" key="6">
    <source>
        <dbReference type="ARBA" id="ARBA00022679"/>
    </source>
</evidence>
<dbReference type="InterPro" id="IPR013785">
    <property type="entry name" value="Aldolase_TIM"/>
</dbReference>
<dbReference type="AlphaFoldDB" id="I8RDU0"/>
<dbReference type="Proteomes" id="UP000004324">
    <property type="component" value="Unassembled WGS sequence"/>
</dbReference>
<evidence type="ECO:0000256" key="7">
    <source>
        <dbReference type="ARBA" id="ARBA00022691"/>
    </source>
</evidence>
<evidence type="ECO:0000313" key="13">
    <source>
        <dbReference type="Proteomes" id="UP000004324"/>
    </source>
</evidence>
<dbReference type="SUPFAM" id="SSF102114">
    <property type="entry name" value="Radical SAM enzymes"/>
    <property type="match status" value="1"/>
</dbReference>
<dbReference type="InterPro" id="IPR007197">
    <property type="entry name" value="rSAM"/>
</dbReference>
<dbReference type="InterPro" id="IPR004383">
    <property type="entry name" value="rRNA_lsu_MTrfase_RlmN/Cfr"/>
</dbReference>
<dbReference type="GO" id="GO:0070475">
    <property type="term" value="P:rRNA base methylation"/>
    <property type="evidence" value="ECO:0007669"/>
    <property type="project" value="TreeGrafter"/>
</dbReference>
<dbReference type="SFLD" id="SFLDF00275">
    <property type="entry name" value="adenosine_C2_methyltransferase"/>
    <property type="match status" value="1"/>
</dbReference>
<evidence type="ECO:0000256" key="5">
    <source>
        <dbReference type="ARBA" id="ARBA00022603"/>
    </source>
</evidence>
<proteinExistence type="predicted"/>
<keyword evidence="9" id="KW-0408">Iron</keyword>
<dbReference type="CDD" id="cd01335">
    <property type="entry name" value="Radical_SAM"/>
    <property type="match status" value="1"/>
</dbReference>
<dbReference type="PANTHER" id="PTHR30544">
    <property type="entry name" value="23S RRNA METHYLTRANSFERASE"/>
    <property type="match status" value="1"/>
</dbReference>
<evidence type="ECO:0000256" key="2">
    <source>
        <dbReference type="ARBA" id="ARBA00004496"/>
    </source>
</evidence>
<dbReference type="GO" id="GO:0005737">
    <property type="term" value="C:cytoplasm"/>
    <property type="evidence" value="ECO:0007669"/>
    <property type="project" value="UniProtKB-SubCell"/>
</dbReference>
<dbReference type="PATRIC" id="fig|1149862.3.peg.4358"/>
<sequence length="285" mass="32245">MKVLRKRIGQDHSEKYLMELEDGNTIETLYMFDEKRQLTFHNTVCVSSQVGCGMGCRFCATGKQGFTRNLSMKEIVGQVDVCNSTRENARTVPIDAVVFAGMGEPLLNYEQVKAAILVMRSRLGISHFELATVGIVPKIYELIKDFQGTDISIRLNISLHASSDDQRRLIIPMTERYSMYKIIQAATDYAIAFGVKVRIRYMLFRDFNGKAEDIRRLTDLLEGKPMKLIISQYNENNIQGLIPSGRLEVLEFYNTISTAIDSEIFHNFGSDIQGGCGQLKQTMVV</sequence>
<dbReference type="SFLD" id="SFLDG01062">
    <property type="entry name" value="methyltransferase_(Class_A)"/>
    <property type="match status" value="1"/>
</dbReference>
<keyword evidence="4" id="KW-0963">Cytoplasm</keyword>
<dbReference type="Gene3D" id="3.20.20.70">
    <property type="entry name" value="Aldolase class I"/>
    <property type="match status" value="1"/>
</dbReference>
<keyword evidence="13" id="KW-1185">Reference proteome</keyword>
<dbReference type="GO" id="GO:0046872">
    <property type="term" value="F:metal ion binding"/>
    <property type="evidence" value="ECO:0007669"/>
    <property type="project" value="UniProtKB-KW"/>
</dbReference>
<keyword evidence="7" id="KW-0949">S-adenosyl-L-methionine</keyword>
<dbReference type="InterPro" id="IPR040072">
    <property type="entry name" value="Methyltransferase_A"/>
</dbReference>
<keyword evidence="3" id="KW-0004">4Fe-4S</keyword>
<keyword evidence="8" id="KW-0479">Metal-binding</keyword>
<dbReference type="GO" id="GO:0008173">
    <property type="term" value="F:RNA methyltransferase activity"/>
    <property type="evidence" value="ECO:0007669"/>
    <property type="project" value="InterPro"/>
</dbReference>
<dbReference type="PROSITE" id="PS51918">
    <property type="entry name" value="RADICAL_SAM"/>
    <property type="match status" value="1"/>
</dbReference>
<dbReference type="OrthoDB" id="9793973at2"/>
<reference evidence="12 13" key="1">
    <citation type="journal article" date="2012" name="J. Bacteriol.">
        <title>Draft Genome Sequences for Two Metal-Reducing Pelosinus fermentans Strains Isolated from a Cr(VI)-Contaminated Site and for Type Strain R7.</title>
        <authorList>
            <person name="Brown S.D."/>
            <person name="Podar M."/>
            <person name="Klingeman D.M."/>
            <person name="Johnson C.M."/>
            <person name="Yang Z.K."/>
            <person name="Utturkar S.M."/>
            <person name="Land M.L."/>
            <person name="Mosher J.J."/>
            <person name="Hurt R.A.Jr."/>
            <person name="Phelps T.J."/>
            <person name="Palumbo A.V."/>
            <person name="Arkin A.P."/>
            <person name="Hazen T.C."/>
            <person name="Elias D.A."/>
        </authorList>
    </citation>
    <scope>NUCLEOTIDE SEQUENCE [LARGE SCALE GENOMIC DNA]</scope>
    <source>
        <strain evidence="12 13">B4</strain>
    </source>
</reference>
<dbReference type="Pfam" id="PF04055">
    <property type="entry name" value="Radical_SAM"/>
    <property type="match status" value="1"/>
</dbReference>
<name>I8RDU0_9FIRM</name>
<comment type="caution">
    <text evidence="12">The sequence shown here is derived from an EMBL/GenBank/DDBJ whole genome shotgun (WGS) entry which is preliminary data.</text>
</comment>
<comment type="cofactor">
    <cofactor evidence="1">
        <name>[4Fe-4S] cluster</name>
        <dbReference type="ChEBI" id="CHEBI:49883"/>
    </cofactor>
</comment>
<evidence type="ECO:0000259" key="11">
    <source>
        <dbReference type="PROSITE" id="PS51918"/>
    </source>
</evidence>
<keyword evidence="5" id="KW-0489">Methyltransferase</keyword>
<dbReference type="InterPro" id="IPR058240">
    <property type="entry name" value="rSAM_sf"/>
</dbReference>